<dbReference type="PANTHER" id="PTHR11946">
    <property type="entry name" value="VALYL-TRNA SYNTHETASES"/>
    <property type="match status" value="1"/>
</dbReference>
<evidence type="ECO:0000256" key="5">
    <source>
        <dbReference type="ARBA" id="ARBA00022741"/>
    </source>
</evidence>
<dbReference type="NCBIfam" id="NF004349">
    <property type="entry name" value="PRK05729.1"/>
    <property type="match status" value="1"/>
</dbReference>
<feature type="domain" description="Methionyl/Valyl/Leucyl/Isoleucyl-tRNA synthetase anticodon-binding" evidence="17">
    <location>
        <begin position="715"/>
        <end position="857"/>
    </location>
</feature>
<evidence type="ECO:0000256" key="4">
    <source>
        <dbReference type="ARBA" id="ARBA00022598"/>
    </source>
</evidence>
<dbReference type="InterPro" id="IPR013155">
    <property type="entry name" value="M/V/L/I-tRNA-synth_anticd-bd"/>
</dbReference>
<evidence type="ECO:0000256" key="11">
    <source>
        <dbReference type="ARBA" id="ARBA00029936"/>
    </source>
</evidence>
<gene>
    <name evidence="18" type="primary">VARS2</name>
</gene>
<dbReference type="CDD" id="cd00817">
    <property type="entry name" value="ValRS_core"/>
    <property type="match status" value="1"/>
</dbReference>
<dbReference type="FunFam" id="3.40.50.620:FF:000120">
    <property type="entry name" value="Valine--tRNA ligase, mitochondrial"/>
    <property type="match status" value="1"/>
</dbReference>
<evidence type="ECO:0000313" key="18">
    <source>
        <dbReference type="Ensembl" id="ENSUAMP00000034377.1"/>
    </source>
</evidence>
<keyword evidence="4 15" id="KW-0436">Ligase</keyword>
<feature type="domain" description="Aminoacyl-tRNA synthetase class Ia" evidence="16">
    <location>
        <begin position="56"/>
        <end position="670"/>
    </location>
</feature>
<keyword evidence="10 15" id="KW-0030">Aminoacyl-tRNA synthetase</keyword>
<dbReference type="EC" id="6.1.1.9" evidence="3"/>
<dbReference type="GO" id="GO:0006438">
    <property type="term" value="P:valyl-tRNA aminoacylation"/>
    <property type="evidence" value="ECO:0007669"/>
    <property type="project" value="InterPro"/>
</dbReference>
<keyword evidence="9" id="KW-0496">Mitochondrion</keyword>
<dbReference type="InterPro" id="IPR002303">
    <property type="entry name" value="Valyl-tRNA_ligase"/>
</dbReference>
<comment type="catalytic activity">
    <reaction evidence="14">
        <text>tRNA(Val) + L-valine + ATP = L-valyl-tRNA(Val) + AMP + diphosphate</text>
        <dbReference type="Rhea" id="RHEA:10704"/>
        <dbReference type="Rhea" id="RHEA-COMP:9672"/>
        <dbReference type="Rhea" id="RHEA-COMP:9708"/>
        <dbReference type="ChEBI" id="CHEBI:30616"/>
        <dbReference type="ChEBI" id="CHEBI:33019"/>
        <dbReference type="ChEBI" id="CHEBI:57762"/>
        <dbReference type="ChEBI" id="CHEBI:78442"/>
        <dbReference type="ChEBI" id="CHEBI:78537"/>
        <dbReference type="ChEBI" id="CHEBI:456215"/>
        <dbReference type="EC" id="6.1.1.9"/>
    </reaction>
</comment>
<dbReference type="Gene3D" id="3.40.50.620">
    <property type="entry name" value="HUPs"/>
    <property type="match status" value="2"/>
</dbReference>
<name>A0A452SNW4_URSAM</name>
<dbReference type="InterPro" id="IPR009080">
    <property type="entry name" value="tRNAsynth_Ia_anticodon-bd"/>
</dbReference>
<keyword evidence="7 15" id="KW-0648">Protein biosynthesis</keyword>
<organism evidence="18 19">
    <name type="scientific">Ursus americanus</name>
    <name type="common">American black bear</name>
    <name type="synonym">Euarctos americanus</name>
    <dbReference type="NCBI Taxonomy" id="9643"/>
    <lineage>
        <taxon>Eukaryota</taxon>
        <taxon>Metazoa</taxon>
        <taxon>Chordata</taxon>
        <taxon>Craniata</taxon>
        <taxon>Vertebrata</taxon>
        <taxon>Euteleostomi</taxon>
        <taxon>Mammalia</taxon>
        <taxon>Eutheria</taxon>
        <taxon>Laurasiatheria</taxon>
        <taxon>Carnivora</taxon>
        <taxon>Caniformia</taxon>
        <taxon>Ursidae</taxon>
        <taxon>Ursus</taxon>
    </lineage>
</organism>
<evidence type="ECO:0000256" key="10">
    <source>
        <dbReference type="ARBA" id="ARBA00023146"/>
    </source>
</evidence>
<evidence type="ECO:0000256" key="15">
    <source>
        <dbReference type="RuleBase" id="RU363035"/>
    </source>
</evidence>
<dbReference type="FunFam" id="1.10.730.10:FF:000019">
    <property type="entry name" value="Valine--tRNA ligase, mitochondrial"/>
    <property type="match status" value="1"/>
</dbReference>
<evidence type="ECO:0000256" key="12">
    <source>
        <dbReference type="ARBA" id="ARBA00040837"/>
    </source>
</evidence>
<evidence type="ECO:0000313" key="19">
    <source>
        <dbReference type="Proteomes" id="UP000291022"/>
    </source>
</evidence>
<dbReference type="InterPro" id="IPR001412">
    <property type="entry name" value="aa-tRNA-synth_I_CS"/>
</dbReference>
<dbReference type="Ensembl" id="ENSUAMT00000038283.1">
    <property type="protein sequence ID" value="ENSUAMP00000034377.1"/>
    <property type="gene ID" value="ENSUAMG00000026124.1"/>
</dbReference>
<dbReference type="GO" id="GO:0005524">
    <property type="term" value="F:ATP binding"/>
    <property type="evidence" value="ECO:0007669"/>
    <property type="project" value="UniProtKB-KW"/>
</dbReference>
<dbReference type="GeneTree" id="ENSGT00940000159890"/>
<reference evidence="19" key="1">
    <citation type="submission" date="2016-06" db="EMBL/GenBank/DDBJ databases">
        <title>De novo assembly and RNA-Seq shows season-dependent expression and editing in black bear kidneys.</title>
        <authorList>
            <person name="Korstanje R."/>
            <person name="Srivastava A."/>
            <person name="Sarsani V.K."/>
            <person name="Sheehan S.M."/>
            <person name="Seger R.L."/>
            <person name="Barter M.E."/>
            <person name="Lindqvist C."/>
            <person name="Brody L.C."/>
            <person name="Mullikin J.C."/>
        </authorList>
    </citation>
    <scope>NUCLEOTIDE SEQUENCE [LARGE SCALE GENOMIC DNA]</scope>
</reference>
<dbReference type="GO" id="GO:0005739">
    <property type="term" value="C:mitochondrion"/>
    <property type="evidence" value="ECO:0007669"/>
    <property type="project" value="UniProtKB-SubCell"/>
</dbReference>
<dbReference type="InterPro" id="IPR009008">
    <property type="entry name" value="Val/Leu/Ile-tRNA-synth_edit"/>
</dbReference>
<comment type="subcellular location">
    <subcellularLocation>
        <location evidence="1">Mitochondrion</location>
    </subcellularLocation>
</comment>
<evidence type="ECO:0000256" key="1">
    <source>
        <dbReference type="ARBA" id="ARBA00004173"/>
    </source>
</evidence>
<evidence type="ECO:0000256" key="3">
    <source>
        <dbReference type="ARBA" id="ARBA00013169"/>
    </source>
</evidence>
<evidence type="ECO:0000259" key="17">
    <source>
        <dbReference type="Pfam" id="PF08264"/>
    </source>
</evidence>
<evidence type="ECO:0000256" key="2">
    <source>
        <dbReference type="ARBA" id="ARBA00005594"/>
    </source>
</evidence>
<evidence type="ECO:0000256" key="9">
    <source>
        <dbReference type="ARBA" id="ARBA00023128"/>
    </source>
</evidence>
<dbReference type="InterPro" id="IPR014729">
    <property type="entry name" value="Rossmann-like_a/b/a_fold"/>
</dbReference>
<comment type="function">
    <text evidence="13">Catalyzes the attachment of valine to tRNA(Val) in a two-step reaction: valine is first activated by ATP to form Val-AMP and then transferred to the acceptor end of tRNA(Val).</text>
</comment>
<comment type="similarity">
    <text evidence="2 15">Belongs to the class-I aminoacyl-tRNA synthetase family.</text>
</comment>
<accession>A0A452SNW4</accession>
<dbReference type="GO" id="GO:0005829">
    <property type="term" value="C:cytosol"/>
    <property type="evidence" value="ECO:0007669"/>
    <property type="project" value="TreeGrafter"/>
</dbReference>
<keyword evidence="5 15" id="KW-0547">Nucleotide-binding</keyword>
<keyword evidence="8" id="KW-0809">Transit peptide</keyword>
<dbReference type="Pfam" id="PF00133">
    <property type="entry name" value="tRNA-synt_1"/>
    <property type="match status" value="1"/>
</dbReference>
<dbReference type="Gene3D" id="1.10.730.10">
    <property type="entry name" value="Isoleucyl-tRNA Synthetase, Domain 1"/>
    <property type="match status" value="1"/>
</dbReference>
<evidence type="ECO:0000256" key="6">
    <source>
        <dbReference type="ARBA" id="ARBA00022840"/>
    </source>
</evidence>
<sequence>LGQAADGRDPRRAQRRQALLEAAEAHSGLSELSSAAADVSQLLPPAYSPRYVEAAWYSWWVREGFFKPEYQTKLPQATGETFSMCIPPPNVTGSLHIGHALTVAIQDALVRWHRMCGDQVLWVPGSDHAGIATQAVVEKQLWKERGVRRHELNREEFLREVWKWKEEKGGEISEQLQALGASLDWDRECFTMDAGSSVAVTEAFVRLYEAGLLYRSQQLVNWSCALRSAISDIEVESRPLPGRTELRLPGCPTPVSFGLLVSVAFPVDGEPDAEVVVGTTRPETLPGDVAVAVHPGDSRYTHLHGRQLRHPLTGQLLPLITDSAVQPHVGTGAVKVTPAHSPADAELGARHGLSPLSVIAEDGTMTSLCGDWLQGLHRFVAREKIMSALRERGLFRGLQNHPMVLPICSRSGDVVEYLLKSQWFVRCQEMGARAAQAVESGALELSPSFHQKNWQHWFSHIGDWCVSRQLWWGHRIPAYLVVGEHTKVGVILPHSPPLLLLKIAAELTGKPGTELTLHRDPDVLDTWFSSALFPFAALGWPQETPDLARFYPLSLLETGSDLLLFWVGRMVMLGTQLTGQLPFSKVLLHSMVRDRQGRKMSKSLGNVLDPRDIISGAELQAKLRDGNLDSTELAIAATRKDFPHGIPECGTDALRFALCSHGALGGDLHLSVSEVLSSRHFCNKIWNALRFVLNALGEKFVPQPTEELSPSSPMDAWILSRLAHAAWECERGFLARELSLITRALHHFWLHSLCDVYLEAVKPVLSHSPHAPGPPQVLFSCADVGLRLLAPLMPFLAEELWQRLPRRPGGRSAPSICVAPYPIHWRQPELEQRFSRVQEAVQALRALRATYQLTKARPRGEMGPGFLSPCRTKGWRRSGVSQSGARRCRMGREAGSPALTLTVALSSSVLLQSSEPGDFSCKVIPGPGDPKTELRAQYPLPSTPSSQFLFPDNVFPDPIDAGFQPQTESSGLALSLPLPSLASSCHEHPGIKPSSPYLFPVSCSGESGRGRRAPWPSL</sequence>
<evidence type="ECO:0000256" key="8">
    <source>
        <dbReference type="ARBA" id="ARBA00022946"/>
    </source>
</evidence>
<dbReference type="PANTHER" id="PTHR11946:SF71">
    <property type="entry name" value="VALINE--TRNA LIGASE, MITOCHONDRIAL"/>
    <property type="match status" value="1"/>
</dbReference>
<evidence type="ECO:0000256" key="14">
    <source>
        <dbReference type="ARBA" id="ARBA00047552"/>
    </source>
</evidence>
<dbReference type="SUPFAM" id="SSF50677">
    <property type="entry name" value="ValRS/IleRS/LeuRS editing domain"/>
    <property type="match status" value="1"/>
</dbReference>
<dbReference type="AlphaFoldDB" id="A0A452SNW4"/>
<dbReference type="FunFam" id="3.90.740.10:FF:000007">
    <property type="entry name" value="Valine--tRNA ligase, mitochondrial"/>
    <property type="match status" value="1"/>
</dbReference>
<dbReference type="Pfam" id="PF08264">
    <property type="entry name" value="Anticodon_1"/>
    <property type="match status" value="1"/>
</dbReference>
<dbReference type="PRINTS" id="PR00986">
    <property type="entry name" value="TRNASYNTHVAL"/>
</dbReference>
<dbReference type="InterPro" id="IPR002300">
    <property type="entry name" value="aa-tRNA-synth_Ia"/>
</dbReference>
<dbReference type="GO" id="GO:0004832">
    <property type="term" value="F:valine-tRNA ligase activity"/>
    <property type="evidence" value="ECO:0007669"/>
    <property type="project" value="UniProtKB-EC"/>
</dbReference>
<dbReference type="CDD" id="cd07962">
    <property type="entry name" value="Anticodon_Ia_Val"/>
    <property type="match status" value="1"/>
</dbReference>
<proteinExistence type="inferred from homology"/>
<dbReference type="NCBIfam" id="TIGR00422">
    <property type="entry name" value="valS"/>
    <property type="match status" value="1"/>
</dbReference>
<dbReference type="SUPFAM" id="SSF52374">
    <property type="entry name" value="Nucleotidylyl transferase"/>
    <property type="match status" value="1"/>
</dbReference>
<dbReference type="Gene3D" id="3.90.740.10">
    <property type="entry name" value="Valyl/Leucyl/Isoleucyl-tRNA synthetase, editing domain"/>
    <property type="match status" value="2"/>
</dbReference>
<dbReference type="SUPFAM" id="SSF47323">
    <property type="entry name" value="Anticodon-binding domain of a subclass of class I aminoacyl-tRNA synthetases"/>
    <property type="match status" value="1"/>
</dbReference>
<reference evidence="18" key="2">
    <citation type="submission" date="2025-08" db="UniProtKB">
        <authorList>
            <consortium name="Ensembl"/>
        </authorList>
    </citation>
    <scope>IDENTIFICATION</scope>
</reference>
<dbReference type="FunFam" id="3.90.740.10:FF:000014">
    <property type="entry name" value="valine--tRNA ligase, mitochondrial"/>
    <property type="match status" value="1"/>
</dbReference>
<dbReference type="OMA" id="RQWYIRN"/>
<keyword evidence="19" id="KW-1185">Reference proteome</keyword>
<keyword evidence="6 15" id="KW-0067">ATP-binding</keyword>
<evidence type="ECO:0000259" key="16">
    <source>
        <dbReference type="Pfam" id="PF00133"/>
    </source>
</evidence>
<protein>
    <recommendedName>
        <fullName evidence="12">Valine--tRNA ligase, mitochondrial</fullName>
        <ecNumber evidence="3">6.1.1.9</ecNumber>
    </recommendedName>
    <alternativeName>
        <fullName evidence="11">Valyl-tRNA synthetase</fullName>
    </alternativeName>
</protein>
<dbReference type="GO" id="GO:0002161">
    <property type="term" value="F:aminoacyl-tRNA deacylase activity"/>
    <property type="evidence" value="ECO:0007669"/>
    <property type="project" value="InterPro"/>
</dbReference>
<dbReference type="FunFam" id="3.40.50.620:FF:000020">
    <property type="entry name" value="Valine--tRNA ligase, mitochondrial"/>
    <property type="match status" value="1"/>
</dbReference>
<evidence type="ECO:0000256" key="7">
    <source>
        <dbReference type="ARBA" id="ARBA00022917"/>
    </source>
</evidence>
<dbReference type="Proteomes" id="UP000291022">
    <property type="component" value="Unassembled WGS sequence"/>
</dbReference>
<dbReference type="PROSITE" id="PS00178">
    <property type="entry name" value="AA_TRNA_LIGASE_I"/>
    <property type="match status" value="1"/>
</dbReference>
<dbReference type="InterPro" id="IPR033705">
    <property type="entry name" value="Anticodon_Ia_Val"/>
</dbReference>
<evidence type="ECO:0000256" key="13">
    <source>
        <dbReference type="ARBA" id="ARBA00043854"/>
    </source>
</evidence>
<reference evidence="18" key="3">
    <citation type="submission" date="2025-09" db="UniProtKB">
        <authorList>
            <consortium name="Ensembl"/>
        </authorList>
    </citation>
    <scope>IDENTIFICATION</scope>
</reference>